<evidence type="ECO:0000259" key="6">
    <source>
        <dbReference type="PROSITE" id="PS51767"/>
    </source>
</evidence>
<dbReference type="CDD" id="cd05471">
    <property type="entry name" value="pepsin_like"/>
    <property type="match status" value="1"/>
</dbReference>
<gene>
    <name evidence="7" type="ORF">PV09_04389</name>
</gene>
<dbReference type="InParanoid" id="A0A0D2AZW1"/>
<evidence type="ECO:0000256" key="4">
    <source>
        <dbReference type="RuleBase" id="RU000454"/>
    </source>
</evidence>
<name>A0A0D2AZW1_9PEZI</name>
<evidence type="ECO:0000256" key="3">
    <source>
        <dbReference type="PIRSR" id="PIRSR601461-1"/>
    </source>
</evidence>
<sequence>MLTSIALAGLLTAPLLANAAVVPNRPRTFPNGMKLYTPRAFAERSADVVTSNYAQLTRQNAGASHSNAIAVMRSINADVPSASLNNADGVEYLVSMKWADQEFQAILDTGSSDTWLISADFTCTDAQGQTQSASQCGFGPGYSGQISTISGEQFNISYGDGEFVTGEMGTVDVSIGGLTVPNQEVALGTSAYWQGGGVASGLVGMAYPSITSAFDSSGQRTPYDPFFTSAYKENLTAPTFALALMRGSSGGYISFGGLPPVQGINGTFAQTSIEVLSGSSDFGNELSFYTITPDAIAYPGASKSNSAQYIVDSGTTLNYMPSKVAKAINAAYSPKATLDSQNQVYTVDCSATPPQFGVTIGGTTLYADAQDMILGVNDPSNQINGKCITAIQDSGSSGVSILGDAWLKSVVAVFDVGASEMRFAAHSY</sequence>
<dbReference type="SUPFAM" id="SSF50630">
    <property type="entry name" value="Acid proteases"/>
    <property type="match status" value="1"/>
</dbReference>
<dbReference type="PANTHER" id="PTHR47966">
    <property type="entry name" value="BETA-SITE APP-CLEAVING ENZYME, ISOFORM A-RELATED"/>
    <property type="match status" value="1"/>
</dbReference>
<dbReference type="PROSITE" id="PS51767">
    <property type="entry name" value="PEPTIDASE_A1"/>
    <property type="match status" value="1"/>
</dbReference>
<proteinExistence type="inferred from homology"/>
<dbReference type="VEuPathDB" id="FungiDB:PV09_04389"/>
<dbReference type="GO" id="GO:0004190">
    <property type="term" value="F:aspartic-type endopeptidase activity"/>
    <property type="evidence" value="ECO:0007669"/>
    <property type="project" value="UniProtKB-KW"/>
</dbReference>
<keyword evidence="5" id="KW-0732">Signal</keyword>
<dbReference type="PRINTS" id="PR00792">
    <property type="entry name" value="PEPSIN"/>
</dbReference>
<dbReference type="Pfam" id="PF00026">
    <property type="entry name" value="Asp"/>
    <property type="match status" value="1"/>
</dbReference>
<dbReference type="GO" id="GO:0006508">
    <property type="term" value="P:proteolysis"/>
    <property type="evidence" value="ECO:0007669"/>
    <property type="project" value="UniProtKB-KW"/>
</dbReference>
<keyword evidence="4" id="KW-0645">Protease</keyword>
<dbReference type="AlphaFoldDB" id="A0A0D2AZW1"/>
<evidence type="ECO:0000256" key="2">
    <source>
        <dbReference type="ARBA" id="ARBA00022750"/>
    </source>
</evidence>
<dbReference type="HOGENOM" id="CLU_035052_1_0_1"/>
<dbReference type="InterPro" id="IPR033121">
    <property type="entry name" value="PEPTIDASE_A1"/>
</dbReference>
<accession>A0A0D2AZW1</accession>
<dbReference type="Proteomes" id="UP000053259">
    <property type="component" value="Unassembled WGS sequence"/>
</dbReference>
<comment type="similarity">
    <text evidence="1 4">Belongs to the peptidase A1 family.</text>
</comment>
<dbReference type="InterPro" id="IPR001969">
    <property type="entry name" value="Aspartic_peptidase_AS"/>
</dbReference>
<dbReference type="PROSITE" id="PS00141">
    <property type="entry name" value="ASP_PROTEASE"/>
    <property type="match status" value="1"/>
</dbReference>
<evidence type="ECO:0000256" key="1">
    <source>
        <dbReference type="ARBA" id="ARBA00007447"/>
    </source>
</evidence>
<evidence type="ECO:0000313" key="7">
    <source>
        <dbReference type="EMBL" id="KIW04644.1"/>
    </source>
</evidence>
<protein>
    <recommendedName>
        <fullName evidence="6">Peptidase A1 domain-containing protein</fullName>
    </recommendedName>
</protein>
<feature type="chain" id="PRO_5002254078" description="Peptidase A1 domain-containing protein" evidence="5">
    <location>
        <begin position="20"/>
        <end position="428"/>
    </location>
</feature>
<dbReference type="GeneID" id="27312362"/>
<keyword evidence="2 4" id="KW-0064">Aspartyl protease</keyword>
<feature type="active site" evidence="3">
    <location>
        <position position="312"/>
    </location>
</feature>
<feature type="signal peptide" evidence="5">
    <location>
        <begin position="1"/>
        <end position="19"/>
    </location>
</feature>
<dbReference type="EMBL" id="KN847540">
    <property type="protein sequence ID" value="KIW04644.1"/>
    <property type="molecule type" value="Genomic_DNA"/>
</dbReference>
<reference evidence="7 8" key="1">
    <citation type="submission" date="2015-01" db="EMBL/GenBank/DDBJ databases">
        <title>The Genome Sequence of Ochroconis gallopava CBS43764.</title>
        <authorList>
            <consortium name="The Broad Institute Genomics Platform"/>
            <person name="Cuomo C."/>
            <person name="de Hoog S."/>
            <person name="Gorbushina A."/>
            <person name="Stielow B."/>
            <person name="Teixiera M."/>
            <person name="Abouelleil A."/>
            <person name="Chapman S.B."/>
            <person name="Priest M."/>
            <person name="Young S.K."/>
            <person name="Wortman J."/>
            <person name="Nusbaum C."/>
            <person name="Birren B."/>
        </authorList>
    </citation>
    <scope>NUCLEOTIDE SEQUENCE [LARGE SCALE GENOMIC DNA]</scope>
    <source>
        <strain evidence="7 8">CBS 43764</strain>
    </source>
</reference>
<evidence type="ECO:0000256" key="5">
    <source>
        <dbReference type="SAM" id="SignalP"/>
    </source>
</evidence>
<dbReference type="Gene3D" id="2.40.70.10">
    <property type="entry name" value="Acid Proteases"/>
    <property type="match status" value="2"/>
</dbReference>
<feature type="domain" description="Peptidase A1" evidence="6">
    <location>
        <begin position="92"/>
        <end position="424"/>
    </location>
</feature>
<dbReference type="InterPro" id="IPR021109">
    <property type="entry name" value="Peptidase_aspartic_dom_sf"/>
</dbReference>
<dbReference type="InterPro" id="IPR034164">
    <property type="entry name" value="Pepsin-like_dom"/>
</dbReference>
<dbReference type="InterPro" id="IPR001461">
    <property type="entry name" value="Aspartic_peptidase_A1"/>
</dbReference>
<evidence type="ECO:0000313" key="8">
    <source>
        <dbReference type="Proteomes" id="UP000053259"/>
    </source>
</evidence>
<dbReference type="RefSeq" id="XP_016214513.1">
    <property type="nucleotide sequence ID" value="XM_016357721.1"/>
</dbReference>
<dbReference type="STRING" id="253628.A0A0D2AZW1"/>
<dbReference type="GO" id="GO:0000324">
    <property type="term" value="C:fungal-type vacuole"/>
    <property type="evidence" value="ECO:0007669"/>
    <property type="project" value="TreeGrafter"/>
</dbReference>
<feature type="active site" evidence="3">
    <location>
        <position position="108"/>
    </location>
</feature>
<dbReference type="PANTHER" id="PTHR47966:SF47">
    <property type="entry name" value="ENDOPEPTIDASE, PUTATIVE (AFU_ORTHOLOGUE AFUA_3G01220)-RELATED"/>
    <property type="match status" value="1"/>
</dbReference>
<keyword evidence="8" id="KW-1185">Reference proteome</keyword>
<organism evidence="7 8">
    <name type="scientific">Verruconis gallopava</name>
    <dbReference type="NCBI Taxonomy" id="253628"/>
    <lineage>
        <taxon>Eukaryota</taxon>
        <taxon>Fungi</taxon>
        <taxon>Dikarya</taxon>
        <taxon>Ascomycota</taxon>
        <taxon>Pezizomycotina</taxon>
        <taxon>Dothideomycetes</taxon>
        <taxon>Pleosporomycetidae</taxon>
        <taxon>Venturiales</taxon>
        <taxon>Sympoventuriaceae</taxon>
        <taxon>Verruconis</taxon>
    </lineage>
</organism>
<keyword evidence="4" id="KW-0378">Hydrolase</keyword>
<dbReference type="OrthoDB" id="15189at2759"/>